<dbReference type="NCBIfam" id="NF040563">
    <property type="entry name" value="guided_IscB"/>
    <property type="match status" value="1"/>
</dbReference>
<dbReference type="PANTHER" id="PTHR33877:SF2">
    <property type="entry name" value="OS07G0170200 PROTEIN"/>
    <property type="match status" value="1"/>
</dbReference>
<keyword evidence="2" id="KW-0255">Endonuclease</keyword>
<dbReference type="EMBL" id="GL890825">
    <property type="protein sequence ID" value="EGJ34897.1"/>
    <property type="molecule type" value="Genomic_DNA"/>
</dbReference>
<dbReference type="GO" id="GO:0004519">
    <property type="term" value="F:endonuclease activity"/>
    <property type="evidence" value="ECO:0007669"/>
    <property type="project" value="UniProtKB-KW"/>
</dbReference>
<dbReference type="OrthoDB" id="9802901at2"/>
<dbReference type="Gene3D" id="1.10.30.50">
    <property type="match status" value="1"/>
</dbReference>
<feature type="domain" description="HNH nuclease" evidence="1">
    <location>
        <begin position="185"/>
        <end position="236"/>
    </location>
</feature>
<evidence type="ECO:0000259" key="1">
    <source>
        <dbReference type="SMART" id="SM00507"/>
    </source>
</evidence>
<dbReference type="HOGENOM" id="CLU_036716_0_0_3"/>
<evidence type="ECO:0000313" key="2">
    <source>
        <dbReference type="EMBL" id="EGJ34897.1"/>
    </source>
</evidence>
<dbReference type="SMART" id="SM00507">
    <property type="entry name" value="HNHc"/>
    <property type="match status" value="1"/>
</dbReference>
<dbReference type="Pfam" id="PF14239">
    <property type="entry name" value="RRXRR"/>
    <property type="match status" value="1"/>
</dbReference>
<dbReference type="InterPro" id="IPR002711">
    <property type="entry name" value="HNH"/>
</dbReference>
<protein>
    <submittedName>
        <fullName evidence="2">Restriction endonuclease</fullName>
    </submittedName>
</protein>
<evidence type="ECO:0000313" key="3">
    <source>
        <dbReference type="Proteomes" id="UP000003959"/>
    </source>
</evidence>
<dbReference type="InterPro" id="IPR003615">
    <property type="entry name" value="HNH_nuc"/>
</dbReference>
<dbReference type="GO" id="GO:0003676">
    <property type="term" value="F:nucleic acid binding"/>
    <property type="evidence" value="ECO:0007669"/>
    <property type="project" value="InterPro"/>
</dbReference>
<keyword evidence="3" id="KW-1185">Reference proteome</keyword>
<name>F4XKP2_9CYAN</name>
<dbReference type="InterPro" id="IPR052892">
    <property type="entry name" value="NA-targeting_endonuclease"/>
</dbReference>
<organism evidence="2 3">
    <name type="scientific">Moorena producens 3L</name>
    <dbReference type="NCBI Taxonomy" id="489825"/>
    <lineage>
        <taxon>Bacteria</taxon>
        <taxon>Bacillati</taxon>
        <taxon>Cyanobacteriota</taxon>
        <taxon>Cyanophyceae</taxon>
        <taxon>Coleofasciculales</taxon>
        <taxon>Coleofasciculaceae</taxon>
        <taxon>Moorena</taxon>
    </lineage>
</organism>
<proteinExistence type="predicted"/>
<keyword evidence="2" id="KW-0540">Nuclease</keyword>
<dbReference type="InterPro" id="IPR025938">
    <property type="entry name" value="RRXRR_dom"/>
</dbReference>
<dbReference type="Pfam" id="PF01844">
    <property type="entry name" value="HNH"/>
    <property type="match status" value="1"/>
</dbReference>
<dbReference type="CDD" id="cd00085">
    <property type="entry name" value="HNHc"/>
    <property type="match status" value="1"/>
</dbReference>
<keyword evidence="2" id="KW-0378">Hydrolase</keyword>
<sequence>MYTFVLDKNLKPLDPCHPARARKLLNTGRAKVFKRYPFTIVLLDRTVKHSLTHPHRCKIDPGSKTTGMAVVQEQTGRVTNALEIEHRGQQIKNALDSRRQLRRGRRSRKLRYRKRRFLNRTRSEGWLPPSLESRIANVETWVSRILKVCPITALSQELVRFDMQKMQNLEISGIEYQRGELFGFEVKEYLLQKWGRKCAYCGTEGTPLEIEHIRALSKGGSNRVSNLTLACRSCNQAKGNKPVEVFLKKKPMVLKRVLAKALVPLKDAAAVNTSRWELFRRLKAIGLPVEMGSGGQTKFNRKLRGIAKTHWADAACVGASTPERLFLKGVKPLIAKAKGHGRRQRCRTDRYGFPLGHAPSQKFFMGFQTGDLVKADIPKGKYAGQHTGRIAIRFRPSFKLSTLEKRCSRPKEVSPTRDCIKKSFDVHPKYLKTIQRADGYEYRF</sequence>
<dbReference type="InterPro" id="IPR047693">
    <property type="entry name" value="RNA-guided_IscB-like"/>
</dbReference>
<dbReference type="Proteomes" id="UP000003959">
    <property type="component" value="Unassembled WGS sequence"/>
</dbReference>
<dbReference type="RefSeq" id="WP_008179056.1">
    <property type="nucleotide sequence ID" value="NZ_GL890825.1"/>
</dbReference>
<dbReference type="GO" id="GO:0008270">
    <property type="term" value="F:zinc ion binding"/>
    <property type="evidence" value="ECO:0007669"/>
    <property type="project" value="InterPro"/>
</dbReference>
<dbReference type="AlphaFoldDB" id="F4XKP2"/>
<gene>
    <name evidence="2" type="ORF">LYNGBM3L_10460</name>
</gene>
<dbReference type="PANTHER" id="PTHR33877">
    <property type="entry name" value="SLL1193 PROTEIN"/>
    <property type="match status" value="1"/>
</dbReference>
<accession>F4XKP2</accession>
<dbReference type="eggNOG" id="COG1403">
    <property type="taxonomic scope" value="Bacteria"/>
</dbReference>
<reference evidence="3" key="1">
    <citation type="journal article" date="2011" name="Proc. Natl. Acad. Sci. U.S.A.">
        <title>Genomic insights into the physiology and ecology of the marine filamentous cyanobacterium Lyngbya majuscula.</title>
        <authorList>
            <person name="Jones A.C."/>
            <person name="Monroe E.A."/>
            <person name="Podell S."/>
            <person name="Hess W.R."/>
            <person name="Klages S."/>
            <person name="Esquenazi E."/>
            <person name="Niessen S."/>
            <person name="Hoover H."/>
            <person name="Rothmann M."/>
            <person name="Lasken R.S."/>
            <person name="Yates J.R.III."/>
            <person name="Reinhardt R."/>
            <person name="Kube M."/>
            <person name="Burkart M.D."/>
            <person name="Allen E.E."/>
            <person name="Dorrestein P.C."/>
            <person name="Gerwick W.H."/>
            <person name="Gerwick L."/>
        </authorList>
    </citation>
    <scope>NUCLEOTIDE SEQUENCE [LARGE SCALE GENOMIC DNA]</scope>
    <source>
        <strain evidence="3">3L</strain>
    </source>
</reference>